<keyword evidence="3" id="KW-1185">Reference proteome</keyword>
<gene>
    <name evidence="2" type="ORF">MUN33_07425</name>
</gene>
<dbReference type="Proteomes" id="UP001139207">
    <property type="component" value="Unassembled WGS sequence"/>
</dbReference>
<feature type="transmembrane region" description="Helical" evidence="1">
    <location>
        <begin position="101"/>
        <end position="124"/>
    </location>
</feature>
<sequence>MARSKERYQRLVRGYGLIYRPSMDPVLFVALAPVGFVVNVISSGGWGFLPLLPVFIVIIRDANRSQNDIMALNLHLRGPGALDDLNIEDLQWLHTRARRRFVGVFALSLAAMLMMILPLVPVAVGW</sequence>
<reference evidence="2" key="1">
    <citation type="submission" date="2022-04" db="EMBL/GenBank/DDBJ databases">
        <title>Corynebacterium kalidii LD5P10.</title>
        <authorList>
            <person name="Sun J.Q."/>
        </authorList>
    </citation>
    <scope>NUCLEOTIDE SEQUENCE</scope>
    <source>
        <strain evidence="2">LD5P10</strain>
    </source>
</reference>
<evidence type="ECO:0000313" key="2">
    <source>
        <dbReference type="EMBL" id="MCJ7858543.1"/>
    </source>
</evidence>
<accession>A0A9X1WHG0</accession>
<evidence type="ECO:0000256" key="1">
    <source>
        <dbReference type="SAM" id="Phobius"/>
    </source>
</evidence>
<dbReference type="RefSeq" id="WP_244804262.1">
    <property type="nucleotide sequence ID" value="NZ_JALIEA010000012.1"/>
</dbReference>
<name>A0A9X1WHG0_9CORY</name>
<keyword evidence="1" id="KW-0472">Membrane</keyword>
<dbReference type="AlphaFoldDB" id="A0A9X1WHG0"/>
<keyword evidence="1" id="KW-1133">Transmembrane helix</keyword>
<organism evidence="2 3">
    <name type="scientific">Corynebacterium kalidii</name>
    <dbReference type="NCBI Taxonomy" id="2931982"/>
    <lineage>
        <taxon>Bacteria</taxon>
        <taxon>Bacillati</taxon>
        <taxon>Actinomycetota</taxon>
        <taxon>Actinomycetes</taxon>
        <taxon>Mycobacteriales</taxon>
        <taxon>Corynebacteriaceae</taxon>
        <taxon>Corynebacterium</taxon>
    </lineage>
</organism>
<proteinExistence type="predicted"/>
<protein>
    <submittedName>
        <fullName evidence="2">Uncharacterized protein</fullName>
    </submittedName>
</protein>
<comment type="caution">
    <text evidence="2">The sequence shown here is derived from an EMBL/GenBank/DDBJ whole genome shotgun (WGS) entry which is preliminary data.</text>
</comment>
<dbReference type="EMBL" id="JALIEA010000012">
    <property type="protein sequence ID" value="MCJ7858543.1"/>
    <property type="molecule type" value="Genomic_DNA"/>
</dbReference>
<feature type="transmembrane region" description="Helical" evidence="1">
    <location>
        <begin position="26"/>
        <end position="59"/>
    </location>
</feature>
<evidence type="ECO:0000313" key="3">
    <source>
        <dbReference type="Proteomes" id="UP001139207"/>
    </source>
</evidence>
<keyword evidence="1" id="KW-0812">Transmembrane</keyword>